<organism evidence="10 11">
    <name type="scientific">Plectonema radiosum NIES-515</name>
    <dbReference type="NCBI Taxonomy" id="2986073"/>
    <lineage>
        <taxon>Bacteria</taxon>
        <taxon>Bacillati</taxon>
        <taxon>Cyanobacteriota</taxon>
        <taxon>Cyanophyceae</taxon>
        <taxon>Oscillatoriophycideae</taxon>
        <taxon>Oscillatoriales</taxon>
        <taxon>Microcoleaceae</taxon>
        <taxon>Plectonema</taxon>
    </lineage>
</organism>
<name>A0ABT3B5M3_9CYAN</name>
<dbReference type="Proteomes" id="UP001526143">
    <property type="component" value="Unassembled WGS sequence"/>
</dbReference>
<reference evidence="10 11" key="1">
    <citation type="submission" date="2022-10" db="EMBL/GenBank/DDBJ databases">
        <title>Identification of biosynthetic pathway for the production of the potent trypsin inhibitor radiosumin.</title>
        <authorList>
            <person name="Fewer D.P."/>
            <person name="Delbaje E."/>
            <person name="Ouyang X."/>
            <person name="Agostino P.D."/>
            <person name="Wahlsten M."/>
            <person name="Jokela J."/>
            <person name="Permi P."/>
            <person name="Haapaniemi E."/>
            <person name="Koistinen H."/>
        </authorList>
    </citation>
    <scope>NUCLEOTIDE SEQUENCE [LARGE SCALE GENOMIC DNA]</scope>
    <source>
        <strain evidence="10 11">NIES-515</strain>
    </source>
</reference>
<keyword evidence="2 8" id="KW-0808">Transferase</keyword>
<dbReference type="Pfam" id="PF01648">
    <property type="entry name" value="ACPS"/>
    <property type="match status" value="1"/>
</dbReference>
<keyword evidence="5 8" id="KW-0460">Magnesium</keyword>
<comment type="catalytic activity">
    <reaction evidence="8">
        <text>apo-[ACP] + CoA = holo-[ACP] + adenosine 3',5'-bisphosphate + H(+)</text>
        <dbReference type="Rhea" id="RHEA:12068"/>
        <dbReference type="Rhea" id="RHEA-COMP:9685"/>
        <dbReference type="Rhea" id="RHEA-COMP:9690"/>
        <dbReference type="ChEBI" id="CHEBI:15378"/>
        <dbReference type="ChEBI" id="CHEBI:29999"/>
        <dbReference type="ChEBI" id="CHEBI:57287"/>
        <dbReference type="ChEBI" id="CHEBI:58343"/>
        <dbReference type="ChEBI" id="CHEBI:64479"/>
        <dbReference type="EC" id="2.7.8.7"/>
    </reaction>
</comment>
<evidence type="ECO:0000313" key="10">
    <source>
        <dbReference type="EMBL" id="MCV3216656.1"/>
    </source>
</evidence>
<evidence type="ECO:0000256" key="6">
    <source>
        <dbReference type="ARBA" id="ARBA00023098"/>
    </source>
</evidence>
<comment type="subcellular location">
    <subcellularLocation>
        <location evidence="8">Cytoplasm</location>
    </subcellularLocation>
</comment>
<dbReference type="Gene3D" id="3.90.470.20">
    <property type="entry name" value="4'-phosphopantetheinyl transferase domain"/>
    <property type="match status" value="1"/>
</dbReference>
<evidence type="ECO:0000256" key="4">
    <source>
        <dbReference type="ARBA" id="ARBA00022832"/>
    </source>
</evidence>
<evidence type="ECO:0000256" key="2">
    <source>
        <dbReference type="ARBA" id="ARBA00022679"/>
    </source>
</evidence>
<keyword evidence="3 8" id="KW-0479">Metal-binding</keyword>
<dbReference type="EMBL" id="JAOWRF010000353">
    <property type="protein sequence ID" value="MCV3216656.1"/>
    <property type="molecule type" value="Genomic_DNA"/>
</dbReference>
<dbReference type="RefSeq" id="WP_263748313.1">
    <property type="nucleotide sequence ID" value="NZ_JAOWRF010000353.1"/>
</dbReference>
<comment type="caution">
    <text evidence="8">Lacks conserved residue(s) required for the propagation of feature annotation.</text>
</comment>
<evidence type="ECO:0000256" key="5">
    <source>
        <dbReference type="ARBA" id="ARBA00022842"/>
    </source>
</evidence>
<feature type="binding site" evidence="8">
    <location>
        <position position="23"/>
    </location>
    <ligand>
        <name>Mg(2+)</name>
        <dbReference type="ChEBI" id="CHEBI:18420"/>
    </ligand>
</feature>
<gene>
    <name evidence="8" type="primary">acpS</name>
    <name evidence="10" type="ORF">OGM63_24660</name>
</gene>
<evidence type="ECO:0000259" key="9">
    <source>
        <dbReference type="Pfam" id="PF01648"/>
    </source>
</evidence>
<keyword evidence="1 8" id="KW-0444">Lipid biosynthesis</keyword>
<comment type="cofactor">
    <cofactor evidence="8">
        <name>Mg(2+)</name>
        <dbReference type="ChEBI" id="CHEBI:18420"/>
    </cofactor>
</comment>
<keyword evidence="8" id="KW-0963">Cytoplasm</keyword>
<dbReference type="NCBIfam" id="TIGR00556">
    <property type="entry name" value="pantethn_trn"/>
    <property type="match status" value="1"/>
</dbReference>
<proteinExistence type="inferred from homology"/>
<dbReference type="InterPro" id="IPR037143">
    <property type="entry name" value="4-PPantetheinyl_Trfase_dom_sf"/>
</dbReference>
<dbReference type="InterPro" id="IPR002582">
    <property type="entry name" value="ACPS"/>
</dbReference>
<dbReference type="InterPro" id="IPR008278">
    <property type="entry name" value="4-PPantetheinyl_Trfase_dom"/>
</dbReference>
<sequence length="137" mass="15117">MASTCIDTLTMPDTSNIIGYGMEIVATVEIATLIEQTQGNFTMQYFTASERSITKSGIQHFAGRFCAKKAIFKALGMELNQQICWWEMEVQRLPTGEPSVVLHGQCQQIANRLGITKWLLSITHVSDYAAASAIALL</sequence>
<dbReference type="HAMAP" id="MF_00101">
    <property type="entry name" value="AcpS"/>
    <property type="match status" value="1"/>
</dbReference>
<dbReference type="EC" id="2.7.8.7" evidence="8"/>
<accession>A0ABT3B5M3</accession>
<evidence type="ECO:0000256" key="1">
    <source>
        <dbReference type="ARBA" id="ARBA00022516"/>
    </source>
</evidence>
<dbReference type="SUPFAM" id="SSF56214">
    <property type="entry name" value="4'-phosphopantetheinyl transferase"/>
    <property type="match status" value="1"/>
</dbReference>
<keyword evidence="7 8" id="KW-0275">Fatty acid biosynthesis</keyword>
<evidence type="ECO:0000256" key="3">
    <source>
        <dbReference type="ARBA" id="ARBA00022723"/>
    </source>
</evidence>
<comment type="function">
    <text evidence="8">Transfers the 4'-phosphopantetheine moiety from coenzyme A to a Ser of acyl-carrier-protein.</text>
</comment>
<comment type="caution">
    <text evidence="10">The sequence shown here is derived from an EMBL/GenBank/DDBJ whole genome shotgun (WGS) entry which is preliminary data.</text>
</comment>
<feature type="domain" description="4'-phosphopantetheinyl transferase" evidence="9">
    <location>
        <begin position="21"/>
        <end position="126"/>
    </location>
</feature>
<evidence type="ECO:0000313" key="11">
    <source>
        <dbReference type="Proteomes" id="UP001526143"/>
    </source>
</evidence>
<protein>
    <recommendedName>
        <fullName evidence="8">Holo-[acyl-carrier-protein] synthase</fullName>
        <shortName evidence="8">Holo-ACP synthase</shortName>
        <ecNumber evidence="8">2.7.8.7</ecNumber>
    </recommendedName>
    <alternativeName>
        <fullName evidence="8">4'-phosphopantetheinyl transferase AcpS</fullName>
    </alternativeName>
</protein>
<evidence type="ECO:0000256" key="8">
    <source>
        <dbReference type="HAMAP-Rule" id="MF_00101"/>
    </source>
</evidence>
<dbReference type="InterPro" id="IPR004568">
    <property type="entry name" value="Ppantetheine-prot_Trfase_dom"/>
</dbReference>
<evidence type="ECO:0000256" key="7">
    <source>
        <dbReference type="ARBA" id="ARBA00023160"/>
    </source>
</evidence>
<keyword evidence="11" id="KW-1185">Reference proteome</keyword>
<keyword evidence="6 8" id="KW-0443">Lipid metabolism</keyword>
<keyword evidence="4 8" id="KW-0276">Fatty acid metabolism</keyword>
<comment type="similarity">
    <text evidence="8">Belongs to the P-Pant transferase superfamily. AcpS family.</text>
</comment>